<proteinExistence type="predicted"/>
<organism evidence="1 2">
    <name type="scientific">Agarivorans albus MKT 106</name>
    <dbReference type="NCBI Taxonomy" id="1331007"/>
    <lineage>
        <taxon>Bacteria</taxon>
        <taxon>Pseudomonadati</taxon>
        <taxon>Pseudomonadota</taxon>
        <taxon>Gammaproteobacteria</taxon>
        <taxon>Alteromonadales</taxon>
        <taxon>Alteromonadaceae</taxon>
        <taxon>Agarivorans</taxon>
    </lineage>
</organism>
<gene>
    <name evidence="1" type="ORF">AALB_3202</name>
</gene>
<comment type="caution">
    <text evidence="1">The sequence shown here is derived from an EMBL/GenBank/DDBJ whole genome shotgun (WGS) entry which is preliminary data.</text>
</comment>
<dbReference type="AlphaFoldDB" id="R9PP00"/>
<name>R9PP00_AGAAL</name>
<sequence>MSVCFLIIRIVLIKAVIAVFLQLTDSFMPSGALSAHIVALY</sequence>
<evidence type="ECO:0000313" key="2">
    <source>
        <dbReference type="Proteomes" id="UP000014461"/>
    </source>
</evidence>
<keyword evidence="2" id="KW-1185">Reference proteome</keyword>
<reference evidence="1" key="1">
    <citation type="journal article" date="2013" name="Genome Announc.">
        <title>Draft Genome Sequence of Agarivorans albus Strain MKT 106T, an Agarolytic Marine Bacterium.</title>
        <authorList>
            <person name="Yasuike M."/>
            <person name="Nakamura Y."/>
            <person name="Kai W."/>
            <person name="Fujiwara A."/>
            <person name="Fukui Y."/>
            <person name="Satomi M."/>
            <person name="Sano M."/>
        </authorList>
    </citation>
    <scope>NUCLEOTIDE SEQUENCE [LARGE SCALE GENOMIC DNA]</scope>
</reference>
<evidence type="ECO:0000313" key="1">
    <source>
        <dbReference type="EMBL" id="GAD03122.1"/>
    </source>
</evidence>
<dbReference type="EMBL" id="BARX01000023">
    <property type="protein sequence ID" value="GAD03122.1"/>
    <property type="molecule type" value="Genomic_DNA"/>
</dbReference>
<protein>
    <submittedName>
        <fullName evidence="1">Uncharacterized protein</fullName>
    </submittedName>
</protein>
<dbReference type="Proteomes" id="UP000014461">
    <property type="component" value="Unassembled WGS sequence"/>
</dbReference>
<accession>R9PP00</accession>